<accession>A0A0F0GG68</accession>
<organism evidence="6 7">
    <name type="scientific">Lentzea aerocolonigenes</name>
    <name type="common">Lechevalieria aerocolonigenes</name>
    <name type="synonym">Saccharothrix aerocolonigenes</name>
    <dbReference type="NCBI Taxonomy" id="68170"/>
    <lineage>
        <taxon>Bacteria</taxon>
        <taxon>Bacillati</taxon>
        <taxon>Actinomycetota</taxon>
        <taxon>Actinomycetes</taxon>
        <taxon>Pseudonocardiales</taxon>
        <taxon>Pseudonocardiaceae</taxon>
        <taxon>Lentzea</taxon>
    </lineage>
</organism>
<dbReference type="InterPro" id="IPR051013">
    <property type="entry name" value="MBL_superfamily_lactonases"/>
</dbReference>
<reference evidence="6 7" key="1">
    <citation type="submission" date="2015-02" db="EMBL/GenBank/DDBJ databases">
        <authorList>
            <person name="Ju K.-S."/>
            <person name="Doroghazi J.R."/>
            <person name="Metcalf W."/>
        </authorList>
    </citation>
    <scope>NUCLEOTIDE SEQUENCE [LARGE SCALE GENOMIC DNA]</scope>
    <source>
        <strain evidence="6 7">NRRL B-16140</strain>
    </source>
</reference>
<comment type="caution">
    <text evidence="6">The sequence shown here is derived from an EMBL/GenBank/DDBJ whole genome shotgun (WGS) entry which is preliminary data.</text>
</comment>
<dbReference type="GO" id="GO:0046872">
    <property type="term" value="F:metal ion binding"/>
    <property type="evidence" value="ECO:0007669"/>
    <property type="project" value="UniProtKB-KW"/>
</dbReference>
<dbReference type="OrthoDB" id="3196337at2"/>
<evidence type="ECO:0000256" key="4">
    <source>
        <dbReference type="ARBA" id="ARBA00022833"/>
    </source>
</evidence>
<evidence type="ECO:0000256" key="1">
    <source>
        <dbReference type="ARBA" id="ARBA00007749"/>
    </source>
</evidence>
<feature type="domain" description="Metallo-beta-lactamase" evidence="5">
    <location>
        <begin position="21"/>
        <end position="249"/>
    </location>
</feature>
<dbReference type="SMART" id="SM00849">
    <property type="entry name" value="Lactamase_B"/>
    <property type="match status" value="1"/>
</dbReference>
<dbReference type="STRING" id="68170.GCA_000974445_04334"/>
<dbReference type="CDD" id="cd07742">
    <property type="entry name" value="metallo-hydrolase-like_MBL-fold"/>
    <property type="match status" value="1"/>
</dbReference>
<keyword evidence="4" id="KW-0862">Zinc</keyword>
<dbReference type="InterPro" id="IPR001279">
    <property type="entry name" value="Metallo-B-lactamas"/>
</dbReference>
<name>A0A0F0GG68_LENAE</name>
<dbReference type="AlphaFoldDB" id="A0A0F0GG68"/>
<dbReference type="PATRIC" id="fig|68170.10.peg.9660"/>
<dbReference type="GO" id="GO:0016787">
    <property type="term" value="F:hydrolase activity"/>
    <property type="evidence" value="ECO:0007669"/>
    <property type="project" value="UniProtKB-KW"/>
</dbReference>
<keyword evidence="2" id="KW-0479">Metal-binding</keyword>
<dbReference type="PANTHER" id="PTHR42978:SF3">
    <property type="entry name" value="BLR3078 PROTEIN"/>
    <property type="match status" value="1"/>
</dbReference>
<dbReference type="Pfam" id="PF00753">
    <property type="entry name" value="Lactamase_B"/>
    <property type="match status" value="1"/>
</dbReference>
<dbReference type="SUPFAM" id="SSF56281">
    <property type="entry name" value="Metallo-hydrolase/oxidoreductase"/>
    <property type="match status" value="1"/>
</dbReference>
<proteinExistence type="inferred from homology"/>
<dbReference type="Gene3D" id="3.60.15.10">
    <property type="entry name" value="Ribonuclease Z/Hydroxyacylglutathione hydrolase-like"/>
    <property type="match status" value="1"/>
</dbReference>
<dbReference type="PANTHER" id="PTHR42978">
    <property type="entry name" value="QUORUM-QUENCHING LACTONASE YTNP-RELATED-RELATED"/>
    <property type="match status" value="1"/>
</dbReference>
<evidence type="ECO:0000259" key="5">
    <source>
        <dbReference type="SMART" id="SM00849"/>
    </source>
</evidence>
<comment type="similarity">
    <text evidence="1">Belongs to the metallo-beta-lactamase superfamily.</text>
</comment>
<sequence>MKVHHLNCGTMRPPMVAGGIVAHCLLIETDQGLVLVDTGFGTHEVTDPKGTLDPLSRTLLKPLLDINETAICQVEKRGHTADDVRHILLTHLDLDHAGGLRDFPNATVHVLDTELDAATNPRNAKERARYPKAQRDGVTFETHKAEGEDWYGFEAVKNIAGLPEDILMVPLIGHTRGHTGIAVKSDDGWLLHAGDAYFYRGEIETPPSNIFALKLTVKQTETIREQRLSNVERLKELKKQGEVEVFCAHDPVELARVG</sequence>
<protein>
    <recommendedName>
        <fullName evidence="5">Metallo-beta-lactamase domain-containing protein</fullName>
    </recommendedName>
</protein>
<evidence type="ECO:0000313" key="7">
    <source>
        <dbReference type="Proteomes" id="UP000033393"/>
    </source>
</evidence>
<gene>
    <name evidence="6" type="ORF">UK23_36895</name>
</gene>
<evidence type="ECO:0000256" key="2">
    <source>
        <dbReference type="ARBA" id="ARBA00022723"/>
    </source>
</evidence>
<evidence type="ECO:0000313" key="6">
    <source>
        <dbReference type="EMBL" id="KJK42504.1"/>
    </source>
</evidence>
<dbReference type="InterPro" id="IPR036866">
    <property type="entry name" value="RibonucZ/Hydroxyglut_hydro"/>
</dbReference>
<evidence type="ECO:0000256" key="3">
    <source>
        <dbReference type="ARBA" id="ARBA00022801"/>
    </source>
</evidence>
<keyword evidence="7" id="KW-1185">Reference proteome</keyword>
<keyword evidence="3" id="KW-0378">Hydrolase</keyword>
<dbReference type="Proteomes" id="UP000033393">
    <property type="component" value="Unassembled WGS sequence"/>
</dbReference>
<dbReference type="EMBL" id="JYJG01000347">
    <property type="protein sequence ID" value="KJK42504.1"/>
    <property type="molecule type" value="Genomic_DNA"/>
</dbReference>
<dbReference type="RefSeq" id="WP_045316406.1">
    <property type="nucleotide sequence ID" value="NZ_JYJG01000347.1"/>
</dbReference>